<reference evidence="3" key="1">
    <citation type="journal article" date="2019" name="Int. J. Syst. Evol. Microbiol.">
        <title>The Global Catalogue of Microorganisms (GCM) 10K type strain sequencing project: providing services to taxonomists for standard genome sequencing and annotation.</title>
        <authorList>
            <consortium name="The Broad Institute Genomics Platform"/>
            <consortium name="The Broad Institute Genome Sequencing Center for Infectious Disease"/>
            <person name="Wu L."/>
            <person name="Ma J."/>
        </authorList>
    </citation>
    <scope>NUCLEOTIDE SEQUENCE [LARGE SCALE GENOMIC DNA]</scope>
    <source>
        <strain evidence="3">JCM 15115</strain>
    </source>
</reference>
<organism evidence="2 3">
    <name type="scientific">Paenochrobactrum glaciei</name>
    <dbReference type="NCBI Taxonomy" id="486407"/>
    <lineage>
        <taxon>Bacteria</taxon>
        <taxon>Pseudomonadati</taxon>
        <taxon>Pseudomonadota</taxon>
        <taxon>Alphaproteobacteria</taxon>
        <taxon>Hyphomicrobiales</taxon>
        <taxon>Brucellaceae</taxon>
        <taxon>Paenochrobactrum</taxon>
    </lineage>
</organism>
<evidence type="ECO:0000313" key="3">
    <source>
        <dbReference type="Proteomes" id="UP001424441"/>
    </source>
</evidence>
<keyword evidence="1" id="KW-0732">Signal</keyword>
<proteinExistence type="predicted"/>
<accession>A0ABP3QLM9</accession>
<sequence>MKIKQYATIALSAALLATLSFVSISANEASAAVRKDVSEYAGERCNTPPKGSGAIVGIFYGYDDRNLSDDRNVMVNRYRCFKTMNECQGWLYTMNSKYLATSLGRSARCFIR</sequence>
<dbReference type="RefSeq" id="WP_343800465.1">
    <property type="nucleotide sequence ID" value="NZ_BAAADE010000001.1"/>
</dbReference>
<comment type="caution">
    <text evidence="2">The sequence shown here is derived from an EMBL/GenBank/DDBJ whole genome shotgun (WGS) entry which is preliminary data.</text>
</comment>
<dbReference type="Proteomes" id="UP001424441">
    <property type="component" value="Unassembled WGS sequence"/>
</dbReference>
<protein>
    <recommendedName>
        <fullName evidence="4">Metallophosphoesterase</fullName>
    </recommendedName>
</protein>
<evidence type="ECO:0008006" key="4">
    <source>
        <dbReference type="Google" id="ProtNLM"/>
    </source>
</evidence>
<feature type="chain" id="PRO_5046925203" description="Metallophosphoesterase" evidence="1">
    <location>
        <begin position="32"/>
        <end position="112"/>
    </location>
</feature>
<feature type="signal peptide" evidence="1">
    <location>
        <begin position="1"/>
        <end position="31"/>
    </location>
</feature>
<dbReference type="EMBL" id="BAAADE010000001">
    <property type="protein sequence ID" value="GAA0591694.1"/>
    <property type="molecule type" value="Genomic_DNA"/>
</dbReference>
<gene>
    <name evidence="2" type="ORF">GCM10008943_03420</name>
</gene>
<evidence type="ECO:0000256" key="1">
    <source>
        <dbReference type="SAM" id="SignalP"/>
    </source>
</evidence>
<name>A0ABP3QLM9_9HYPH</name>
<evidence type="ECO:0000313" key="2">
    <source>
        <dbReference type="EMBL" id="GAA0591694.1"/>
    </source>
</evidence>
<keyword evidence="3" id="KW-1185">Reference proteome</keyword>